<evidence type="ECO:0000256" key="1">
    <source>
        <dbReference type="ARBA" id="ARBA00010815"/>
    </source>
</evidence>
<organism evidence="6 7">
    <name type="scientific">Desulfopila aestuarii DSM 18488</name>
    <dbReference type="NCBI Taxonomy" id="1121416"/>
    <lineage>
        <taxon>Bacteria</taxon>
        <taxon>Pseudomonadati</taxon>
        <taxon>Thermodesulfobacteriota</taxon>
        <taxon>Desulfobulbia</taxon>
        <taxon>Desulfobulbales</taxon>
        <taxon>Desulfocapsaceae</taxon>
        <taxon>Desulfopila</taxon>
    </lineage>
</organism>
<evidence type="ECO:0000313" key="7">
    <source>
        <dbReference type="Proteomes" id="UP000184603"/>
    </source>
</evidence>
<keyword evidence="7" id="KW-1185">Reference proteome</keyword>
<dbReference type="Gene3D" id="3.40.50.150">
    <property type="entry name" value="Vaccinia Virus protein VP39"/>
    <property type="match status" value="1"/>
</dbReference>
<dbReference type="AlphaFoldDB" id="A0A1M7YJF7"/>
<proteinExistence type="inferred from homology"/>
<keyword evidence="2" id="KW-0489">Methyltransferase</keyword>
<comment type="similarity">
    <text evidence="1">Belongs to the CFA/CMAS family.</text>
</comment>
<dbReference type="InterPro" id="IPR050723">
    <property type="entry name" value="CFA/CMAS"/>
</dbReference>
<evidence type="ECO:0000256" key="4">
    <source>
        <dbReference type="ARBA" id="ARBA00022691"/>
    </source>
</evidence>
<name>A0A1M7YJF7_9BACT</name>
<accession>A0A1M7YJF7</accession>
<dbReference type="InterPro" id="IPR003333">
    <property type="entry name" value="CMAS"/>
</dbReference>
<keyword evidence="4" id="KW-0949">S-adenosyl-L-methionine</keyword>
<dbReference type="EMBL" id="FRFE01000040">
    <property type="protein sequence ID" value="SHO52743.1"/>
    <property type="molecule type" value="Genomic_DNA"/>
</dbReference>
<protein>
    <submittedName>
        <fullName evidence="6">Cyclopropane-fatty-acyl-phospholipid synthase</fullName>
    </submittedName>
</protein>
<keyword evidence="3" id="KW-0808">Transferase</keyword>
<dbReference type="GO" id="GO:0008610">
    <property type="term" value="P:lipid biosynthetic process"/>
    <property type="evidence" value="ECO:0007669"/>
    <property type="project" value="InterPro"/>
</dbReference>
<dbReference type="GO" id="GO:0032259">
    <property type="term" value="P:methylation"/>
    <property type="evidence" value="ECO:0007669"/>
    <property type="project" value="UniProtKB-KW"/>
</dbReference>
<dbReference type="PANTHER" id="PTHR43667:SF1">
    <property type="entry name" value="CYCLOPROPANE-FATTY-ACYL-PHOSPHOLIPID SYNTHASE"/>
    <property type="match status" value="1"/>
</dbReference>
<dbReference type="GO" id="GO:0008168">
    <property type="term" value="F:methyltransferase activity"/>
    <property type="evidence" value="ECO:0007669"/>
    <property type="project" value="UniProtKB-KW"/>
</dbReference>
<dbReference type="InterPro" id="IPR029063">
    <property type="entry name" value="SAM-dependent_MTases_sf"/>
</dbReference>
<dbReference type="Proteomes" id="UP000184603">
    <property type="component" value="Unassembled WGS sequence"/>
</dbReference>
<sequence length="382" mass="44805">MRKVAMSTSQKYFQTLLHDADIIIGGNRPCDIQVKNPRFFERVLAVGTLGLGESYMDGWWECEALDEFFCKVLQRQLNRTIRFNTVDICRYIQAWLHNRQNRRRVKQVGEQHYDTGNDLFSLMLDKNMAYSCGYWQNASTLDEAQDAKLDMICRKLQLKPGMRLLDIGCGWGSMVRYAAEKYGVEAVGITVSEEQVQLARERCEGLQVEIRLQDYRELKGKFDAIVSVGMFEHVGYKNYRTFMEIVRKILNDNGLFLLHTIATNHTSLNGDPWFDKYIFPNGMLPSAKQLTSAIEHHYVLEDWHNFGVYYDQTLMAWFQNFRDNWPKLHRSYGDHFYRMWSYYLLCMAGCFRARYLHVWQVVLAPNTRKTGYPSIRCPACIT</sequence>
<dbReference type="NCBIfam" id="NF008686">
    <property type="entry name" value="PRK11705.1"/>
    <property type="match status" value="1"/>
</dbReference>
<evidence type="ECO:0000256" key="2">
    <source>
        <dbReference type="ARBA" id="ARBA00022603"/>
    </source>
</evidence>
<dbReference type="OrthoDB" id="9782855at2"/>
<evidence type="ECO:0000256" key="3">
    <source>
        <dbReference type="ARBA" id="ARBA00022679"/>
    </source>
</evidence>
<keyword evidence="5" id="KW-0443">Lipid metabolism</keyword>
<dbReference type="PIRSF" id="PIRSF003085">
    <property type="entry name" value="CMAS"/>
    <property type="match status" value="1"/>
</dbReference>
<gene>
    <name evidence="6" type="ORF">SAMN02745220_04715</name>
</gene>
<reference evidence="6 7" key="1">
    <citation type="submission" date="2016-12" db="EMBL/GenBank/DDBJ databases">
        <authorList>
            <person name="Song W.-J."/>
            <person name="Kurnit D.M."/>
        </authorList>
    </citation>
    <scope>NUCLEOTIDE SEQUENCE [LARGE SCALE GENOMIC DNA]</scope>
    <source>
        <strain evidence="6 7">DSM 18488</strain>
    </source>
</reference>
<evidence type="ECO:0000256" key="5">
    <source>
        <dbReference type="ARBA" id="ARBA00023098"/>
    </source>
</evidence>
<dbReference type="CDD" id="cd02440">
    <property type="entry name" value="AdoMet_MTases"/>
    <property type="match status" value="1"/>
</dbReference>
<dbReference type="Pfam" id="PF02353">
    <property type="entry name" value="CMAS"/>
    <property type="match status" value="1"/>
</dbReference>
<dbReference type="SUPFAM" id="SSF53335">
    <property type="entry name" value="S-adenosyl-L-methionine-dependent methyltransferases"/>
    <property type="match status" value="1"/>
</dbReference>
<dbReference type="PANTHER" id="PTHR43667">
    <property type="entry name" value="CYCLOPROPANE-FATTY-ACYL-PHOSPHOLIPID SYNTHASE"/>
    <property type="match status" value="1"/>
</dbReference>
<dbReference type="STRING" id="1121416.SAMN02745220_04715"/>
<evidence type="ECO:0000313" key="6">
    <source>
        <dbReference type="EMBL" id="SHO52743.1"/>
    </source>
</evidence>